<feature type="region of interest" description="Disordered" evidence="1">
    <location>
        <begin position="968"/>
        <end position="999"/>
    </location>
</feature>
<name>B8LD28_THAPS</name>
<feature type="compositionally biased region" description="Basic and acidic residues" evidence="1">
    <location>
        <begin position="57"/>
        <end position="67"/>
    </location>
</feature>
<feature type="region of interest" description="Disordered" evidence="1">
    <location>
        <begin position="1109"/>
        <end position="1139"/>
    </location>
</feature>
<feature type="compositionally biased region" description="Basic and acidic residues" evidence="1">
    <location>
        <begin position="837"/>
        <end position="859"/>
    </location>
</feature>
<reference evidence="2 3" key="2">
    <citation type="journal article" date="2008" name="Nature">
        <title>The Phaeodactylum genome reveals the evolutionary history of diatom genomes.</title>
        <authorList>
            <person name="Bowler C."/>
            <person name="Allen A.E."/>
            <person name="Badger J.H."/>
            <person name="Grimwood J."/>
            <person name="Jabbari K."/>
            <person name="Kuo A."/>
            <person name="Maheswari U."/>
            <person name="Martens C."/>
            <person name="Maumus F."/>
            <person name="Otillar R.P."/>
            <person name="Rayko E."/>
            <person name="Salamov A."/>
            <person name="Vandepoele K."/>
            <person name="Beszteri B."/>
            <person name="Gruber A."/>
            <person name="Heijde M."/>
            <person name="Katinka M."/>
            <person name="Mock T."/>
            <person name="Valentin K."/>
            <person name="Verret F."/>
            <person name="Berges J.A."/>
            <person name="Brownlee C."/>
            <person name="Cadoret J.P."/>
            <person name="Chiovitti A."/>
            <person name="Choi C.J."/>
            <person name="Coesel S."/>
            <person name="De Martino A."/>
            <person name="Detter J.C."/>
            <person name="Durkin C."/>
            <person name="Falciatore A."/>
            <person name="Fournet J."/>
            <person name="Haruta M."/>
            <person name="Huysman M.J."/>
            <person name="Jenkins B.D."/>
            <person name="Jiroutova K."/>
            <person name="Jorgensen R.E."/>
            <person name="Joubert Y."/>
            <person name="Kaplan A."/>
            <person name="Kroger N."/>
            <person name="Kroth P.G."/>
            <person name="La Roche J."/>
            <person name="Lindquist E."/>
            <person name="Lommer M."/>
            <person name="Martin-Jezequel V."/>
            <person name="Lopez P.J."/>
            <person name="Lucas S."/>
            <person name="Mangogna M."/>
            <person name="McGinnis K."/>
            <person name="Medlin L.K."/>
            <person name="Montsant A."/>
            <person name="Oudot-Le Secq M.P."/>
            <person name="Napoli C."/>
            <person name="Obornik M."/>
            <person name="Parker M.S."/>
            <person name="Petit J.L."/>
            <person name="Porcel B.M."/>
            <person name="Poulsen N."/>
            <person name="Robison M."/>
            <person name="Rychlewski L."/>
            <person name="Rynearson T.A."/>
            <person name="Schmutz J."/>
            <person name="Shapiro H."/>
            <person name="Siaut M."/>
            <person name="Stanley M."/>
            <person name="Sussman M.R."/>
            <person name="Taylor A.R."/>
            <person name="Vardi A."/>
            <person name="von Dassow P."/>
            <person name="Vyverman W."/>
            <person name="Willis A."/>
            <person name="Wyrwicz L.S."/>
            <person name="Rokhsar D.S."/>
            <person name="Weissenbach J."/>
            <person name="Armbrust E.V."/>
            <person name="Green B.R."/>
            <person name="Van de Peer Y."/>
            <person name="Grigoriev I.V."/>
        </authorList>
    </citation>
    <scope>NUCLEOTIDE SEQUENCE [LARGE SCALE GENOMIC DNA]</scope>
    <source>
        <strain evidence="2 3">CCMP1335</strain>
    </source>
</reference>
<feature type="region of interest" description="Disordered" evidence="1">
    <location>
        <begin position="1031"/>
        <end position="1053"/>
    </location>
</feature>
<sequence length="1201" mass="130850">MSGWDEDDDFLDEMLNADDVSDVGNEQTVTSVAAPAADVDIGSGGGIHQALVDDDDGRTISPEHLDTDGWGDDDDLLDGLSDELSEEIDHDDEPSASAVAVTPLASVQAVPPPPPPAPPVVPAVVAPSQKHSSSSANVALATEDSLGQDDENVWDFQVDDPLDRLDDVDIVLGDESTTVKNDISANSHDTENDNNHKQANNPISTQMQSQEDDLNTEHVFAMIHQYEAQKKIAVEEVANGQHQQQPVNVGDALVASAGGEEQLQDNIVMGGEEREDGEPQEWEFEDDEDIFNEENNERFDDGCDDEGLGNDRPRVGKTQQQQQQPMSVNPFLTDTKVPASNQPVHNNTDSVGDNVDEAEGDGWSDEEFFNDDDNNVSASVPPPPPPPPPPQPLLQNQQPPVISPPVSHRTRSKVATTQQSKPPPALPQQHQHEQQTNQPPSIALTNPTQRRISKMLSDYVSTLDHPDFLSRLHYKLHMYQTAPKETNSNNHTTTTAASELRTYYATRPGLRKYTLGVELDRMDYELILENGKRTGDKDVIRSYFGVGNDGELLHVRGEEGEEEGVATVEDVLIRSANQSLLADALVALTETEDDVVMDAMQEDEFISQGNEEKKSMGLILSGPTLCMTSVAETCQFIVDLQSGKVEAACDLAISIPFHQDVTKIKHLIDPSCENVVENGRLILARAKVSVRFRPGSEDCVDNDEPTVQYAVQSVKPFHSAGSLLLQHAAISLAHDQEDPFFPDEFQYNGNEGTTDVRDLFLLNHHLLSDSRLLAVSDHLVRLRGAAEASSTGFRSALRQLDGATNVSGKLHYLKSTTGGGGFSGFGLALPSAEEIEAAEREAAETGEFSRRESELRFPRPDMTNQKVSTMHNTQTQRHAPPPPPPPPPPIPAHTALDSSRPRPLIGGLFMSGLSRLAAAATHPDEGSHSWDDGVGGGGTGLTPPSSPGAYAAASQGDQPFTLYRREENNTNASSSAYSVQRWDGSNDGTGMTPMDVAPHSSLQTDNEAFFGGSVASADDEMAQLQNKVDPLPKTSRSELNEEDTNYGGWSDDDDFDFEDAVEEVDVKSDEPITTKKEEKNTSITEANDNLPIQADETPVIASTLASASVLPAPPQPTRARPLPPAAKPTHPLRPINTKNIDTTHSSISFEEEFTIVLKEQLDEDAHEMNESGRMKRWSPMSEDSALRQRLIEVMMKQLNTR</sequence>
<feature type="compositionally biased region" description="Basic and acidic residues" evidence="1">
    <location>
        <begin position="922"/>
        <end position="931"/>
    </location>
</feature>
<feature type="region of interest" description="Disordered" evidence="1">
    <location>
        <begin position="265"/>
        <end position="445"/>
    </location>
</feature>
<feature type="compositionally biased region" description="Polar residues" evidence="1">
    <location>
        <begin position="862"/>
        <end position="877"/>
    </location>
</feature>
<feature type="compositionally biased region" description="Pro residues" evidence="1">
    <location>
        <begin position="110"/>
        <end position="121"/>
    </location>
</feature>
<dbReference type="RefSeq" id="XP_002297006.1">
    <property type="nucleotide sequence ID" value="XM_002296970.1"/>
</dbReference>
<feature type="region of interest" description="Disordered" evidence="1">
    <location>
        <begin position="34"/>
        <end position="140"/>
    </location>
</feature>
<dbReference type="Proteomes" id="UP000001449">
    <property type="component" value="Unassembled WGS sequence"/>
</dbReference>
<feature type="compositionally biased region" description="Polar residues" evidence="1">
    <location>
        <begin position="969"/>
        <end position="978"/>
    </location>
</feature>
<evidence type="ECO:0000256" key="1">
    <source>
        <dbReference type="SAM" id="MobiDB-lite"/>
    </source>
</evidence>
<evidence type="ECO:0000313" key="3">
    <source>
        <dbReference type="Proteomes" id="UP000001449"/>
    </source>
</evidence>
<dbReference type="PANTHER" id="PTHR45691:SF6">
    <property type="entry name" value="PROTEIN DIAPHANOUS"/>
    <property type="match status" value="1"/>
</dbReference>
<feature type="region of interest" description="Disordered" evidence="1">
    <location>
        <begin position="1068"/>
        <end position="1093"/>
    </location>
</feature>
<feature type="region of interest" description="Disordered" evidence="1">
    <location>
        <begin position="179"/>
        <end position="213"/>
    </location>
</feature>
<feature type="compositionally biased region" description="Low complexity" evidence="1">
    <location>
        <begin position="941"/>
        <end position="954"/>
    </location>
</feature>
<feature type="compositionally biased region" description="Pro residues" evidence="1">
    <location>
        <begin position="1111"/>
        <end position="1126"/>
    </location>
</feature>
<dbReference type="AlphaFoldDB" id="B8LD28"/>
<feature type="region of interest" description="Disordered" evidence="1">
    <location>
        <begin position="837"/>
        <end position="907"/>
    </location>
</feature>
<feature type="compositionally biased region" description="Acidic residues" evidence="1">
    <location>
        <begin position="1"/>
        <end position="21"/>
    </location>
</feature>
<feature type="compositionally biased region" description="Acidic residues" evidence="1">
    <location>
        <begin position="354"/>
        <end position="374"/>
    </location>
</feature>
<feature type="region of interest" description="Disordered" evidence="1">
    <location>
        <begin position="920"/>
        <end position="955"/>
    </location>
</feature>
<dbReference type="GeneID" id="7446269"/>
<feature type="compositionally biased region" description="Acidic residues" evidence="1">
    <location>
        <begin position="69"/>
        <end position="94"/>
    </location>
</feature>
<dbReference type="InterPro" id="IPR051412">
    <property type="entry name" value="Formin_Homology_Diaphanous_sf"/>
</dbReference>
<feature type="compositionally biased region" description="Acidic residues" evidence="1">
    <location>
        <begin position="1040"/>
        <end position="1053"/>
    </location>
</feature>
<keyword evidence="3" id="KW-1185">Reference proteome</keyword>
<feature type="compositionally biased region" description="Polar residues" evidence="1">
    <location>
        <begin position="197"/>
        <end position="209"/>
    </location>
</feature>
<evidence type="ECO:0000313" key="2">
    <source>
        <dbReference type="EMBL" id="EED86734.1"/>
    </source>
</evidence>
<feature type="compositionally biased region" description="Pro residues" evidence="1">
    <location>
        <begin position="380"/>
        <end position="392"/>
    </location>
</feature>
<dbReference type="PaxDb" id="35128-Thaps11104"/>
<protein>
    <submittedName>
        <fullName evidence="2">Uncharacterized protein</fullName>
    </submittedName>
</protein>
<dbReference type="KEGG" id="tps:THAPSDRAFT_11104"/>
<dbReference type="EMBL" id="DS999419">
    <property type="protein sequence ID" value="EED86734.1"/>
    <property type="molecule type" value="Genomic_DNA"/>
</dbReference>
<reference evidence="2 3" key="1">
    <citation type="journal article" date="2004" name="Science">
        <title>The genome of the diatom Thalassiosira pseudonana: ecology, evolution, and metabolism.</title>
        <authorList>
            <person name="Armbrust E.V."/>
            <person name="Berges J.A."/>
            <person name="Bowler C."/>
            <person name="Green B.R."/>
            <person name="Martinez D."/>
            <person name="Putnam N.H."/>
            <person name="Zhou S."/>
            <person name="Allen A.E."/>
            <person name="Apt K.E."/>
            <person name="Bechner M."/>
            <person name="Brzezinski M.A."/>
            <person name="Chaal B.K."/>
            <person name="Chiovitti A."/>
            <person name="Davis A.K."/>
            <person name="Demarest M.S."/>
            <person name="Detter J.C."/>
            <person name="Glavina T."/>
            <person name="Goodstein D."/>
            <person name="Hadi M.Z."/>
            <person name="Hellsten U."/>
            <person name="Hildebrand M."/>
            <person name="Jenkins B.D."/>
            <person name="Jurka J."/>
            <person name="Kapitonov V.V."/>
            <person name="Kroger N."/>
            <person name="Lau W.W."/>
            <person name="Lane T.W."/>
            <person name="Larimer F.W."/>
            <person name="Lippmeier J.C."/>
            <person name="Lucas S."/>
            <person name="Medina M."/>
            <person name="Montsant A."/>
            <person name="Obornik M."/>
            <person name="Parker M.S."/>
            <person name="Palenik B."/>
            <person name="Pazour G.J."/>
            <person name="Richardson P.M."/>
            <person name="Rynearson T.A."/>
            <person name="Saito M.A."/>
            <person name="Schwartz D.C."/>
            <person name="Thamatrakoln K."/>
            <person name="Valentin K."/>
            <person name="Vardi A."/>
            <person name="Wilkerson F.P."/>
            <person name="Rokhsar D.S."/>
        </authorList>
    </citation>
    <scope>NUCLEOTIDE SEQUENCE [LARGE SCALE GENOMIC DNA]</scope>
    <source>
        <strain evidence="2 3">CCMP1335</strain>
    </source>
</reference>
<accession>B8LD28</accession>
<proteinExistence type="predicted"/>
<feature type="compositionally biased region" description="Basic and acidic residues" evidence="1">
    <location>
        <begin position="1068"/>
        <end position="1080"/>
    </location>
</feature>
<feature type="compositionally biased region" description="Pro residues" evidence="1">
    <location>
        <begin position="879"/>
        <end position="891"/>
    </location>
</feature>
<dbReference type="PANTHER" id="PTHR45691">
    <property type="entry name" value="PROTEIN DIAPHANOUS"/>
    <property type="match status" value="1"/>
</dbReference>
<organism evidence="2 3">
    <name type="scientific">Thalassiosira pseudonana</name>
    <name type="common">Marine diatom</name>
    <name type="synonym">Cyclotella nana</name>
    <dbReference type="NCBI Taxonomy" id="35128"/>
    <lineage>
        <taxon>Eukaryota</taxon>
        <taxon>Sar</taxon>
        <taxon>Stramenopiles</taxon>
        <taxon>Ochrophyta</taxon>
        <taxon>Bacillariophyta</taxon>
        <taxon>Coscinodiscophyceae</taxon>
        <taxon>Thalassiosirophycidae</taxon>
        <taxon>Thalassiosirales</taxon>
        <taxon>Thalassiosiraceae</taxon>
        <taxon>Thalassiosira</taxon>
    </lineage>
</organism>
<dbReference type="HOGENOM" id="CLU_270813_0_0_1"/>
<dbReference type="InParanoid" id="B8LD28"/>
<feature type="region of interest" description="Disordered" evidence="1">
    <location>
        <begin position="1"/>
        <end position="22"/>
    </location>
</feature>
<feature type="compositionally biased region" description="Acidic residues" evidence="1">
    <location>
        <begin position="273"/>
        <end position="294"/>
    </location>
</feature>
<feature type="compositionally biased region" description="Polar residues" evidence="1">
    <location>
        <begin position="325"/>
        <end position="351"/>
    </location>
</feature>
<gene>
    <name evidence="2" type="ORF">THAPSDRAFT_11104</name>
</gene>